<accession>A0A212RB77</accession>
<reference evidence="3" key="1">
    <citation type="submission" date="2017-06" db="EMBL/GenBank/DDBJ databases">
        <authorList>
            <person name="Varghese N."/>
            <person name="Submissions S."/>
        </authorList>
    </citation>
    <scope>NUCLEOTIDE SEQUENCE [LARGE SCALE GENOMIC DNA]</scope>
    <source>
        <strain evidence="3">DSM 137</strain>
    </source>
</reference>
<dbReference type="OrthoDB" id="5410551at2"/>
<feature type="compositionally biased region" description="Polar residues" evidence="1">
    <location>
        <begin position="9"/>
        <end position="20"/>
    </location>
</feature>
<evidence type="ECO:0000256" key="1">
    <source>
        <dbReference type="SAM" id="MobiDB-lite"/>
    </source>
</evidence>
<dbReference type="RefSeq" id="WP_088520338.1">
    <property type="nucleotide sequence ID" value="NZ_FYDG01000003.1"/>
</dbReference>
<protein>
    <recommendedName>
        <fullName evidence="4">Phage tail lysozyme domain-containing protein</fullName>
    </recommendedName>
</protein>
<evidence type="ECO:0000313" key="3">
    <source>
        <dbReference type="Proteomes" id="UP000198418"/>
    </source>
</evidence>
<proteinExistence type="predicted"/>
<sequence length="870" mass="91801">MANVRGQGLQISDFNPQAPQASGLPDIPRGGAPSADALSGVANTLAAQVGKLGDTLAEAEGTKAGKIAGADPNWQPSDDMTVRGRAFDKAASEVYLSKLASNFQGDALNLYQQNQNDPAAFKTAYEGLVNTYRQQHVFPEAAGWFDAKAGDIANSLRTRVLNNWESDQKDKANASLVTDLGAADVSRARLLAIDPHDSAAERESFRIRDENVARIKASADAGNITQTAAAKLIMAEQNKAQNDVITARAATLGSADEIDAYRAKLRQDFAAGKLPGLQDFDTVDSSLATMSKSKKTQADQALRDLDGKVSDFLDRFGKGLTPSSAEWLTLEQQGQKLGPAGAAAIDAARSKLMLRQKIASLSVNDADSLVSSLEQSAKGGGSSGRVLAPNEQKAIASTADRLGISPSDLRAVISYETGGSFSTGKWGGKDGKYLGLIQFGPEEQRQYGVQPGQSFEAQMSAVERYLTDRGVRSGDDLKTLYKIVNGGHRNVSDNASDGNGTIVEHVAKIASEHGGGMGKTSADILSDARAAVAAKRSLIGQDPALAAEREGIIPQASTVDFSAAPDALGAQMRARVTQAEAIGTAYQRPPQYIRPDEKPAMQAVLRQGGDKALDLIDGVTRGAGPRAPQVLAEIGGDAPELAHAGVVSLSTGDRSFARQVAEAIRARSVQGASVSSPKQGDLDETLKSVVGMSLNGVEPIEKQRTLAAAKAWAEQEFSRRNIAVDDPKQSTAILQEAVQRARGQTVDGSGVKFGGIGSVMTPGYWGRKQYPVQVPADVRADRFGDVLDAINDSDLKTLANPPVAPDGSALSAADLRRATPIAKQGGYMFGLIDQTTGIIHPVHGKDGSAFILPFKDLEPELRRRAPSAFR</sequence>
<organism evidence="2 3">
    <name type="scientific">Rhodoblastus acidophilus</name>
    <name type="common">Rhodopseudomonas acidophila</name>
    <dbReference type="NCBI Taxonomy" id="1074"/>
    <lineage>
        <taxon>Bacteria</taxon>
        <taxon>Pseudomonadati</taxon>
        <taxon>Pseudomonadota</taxon>
        <taxon>Alphaproteobacteria</taxon>
        <taxon>Hyphomicrobiales</taxon>
        <taxon>Rhodoblastaceae</taxon>
        <taxon>Rhodoblastus</taxon>
    </lineage>
</organism>
<feature type="region of interest" description="Disordered" evidence="1">
    <location>
        <begin position="1"/>
        <end position="37"/>
    </location>
</feature>
<dbReference type="Proteomes" id="UP000198418">
    <property type="component" value="Unassembled WGS sequence"/>
</dbReference>
<keyword evidence="3" id="KW-1185">Reference proteome</keyword>
<evidence type="ECO:0000313" key="2">
    <source>
        <dbReference type="EMBL" id="SNB69460.1"/>
    </source>
</evidence>
<gene>
    <name evidence="2" type="ORF">SAMN06265338_103222</name>
</gene>
<name>A0A212RB77_RHOAC</name>
<dbReference type="AlphaFoldDB" id="A0A212RB77"/>
<evidence type="ECO:0008006" key="4">
    <source>
        <dbReference type="Google" id="ProtNLM"/>
    </source>
</evidence>
<dbReference type="EMBL" id="FYDG01000003">
    <property type="protein sequence ID" value="SNB69460.1"/>
    <property type="molecule type" value="Genomic_DNA"/>
</dbReference>